<dbReference type="GO" id="GO:0005737">
    <property type="term" value="C:cytoplasm"/>
    <property type="evidence" value="ECO:0007669"/>
    <property type="project" value="InterPro"/>
</dbReference>
<comment type="catalytic activity">
    <reaction evidence="2">
        <text>Release of N-terminal proline from a peptide.</text>
        <dbReference type="EC" id="3.4.11.5"/>
    </reaction>
</comment>
<evidence type="ECO:0000259" key="8">
    <source>
        <dbReference type="PROSITE" id="PS00631"/>
    </source>
</evidence>
<dbReference type="HAMAP" id="MF_00181">
    <property type="entry name" value="Cytosol_peptidase_M17"/>
    <property type="match status" value="1"/>
</dbReference>
<dbReference type="GO" id="GO:0006508">
    <property type="term" value="P:proteolysis"/>
    <property type="evidence" value="ECO:0007669"/>
    <property type="project" value="UniProtKB-KW"/>
</dbReference>
<dbReference type="AlphaFoldDB" id="C1MN89"/>
<dbReference type="PRINTS" id="PR00481">
    <property type="entry name" value="LAMNOPPTDASE"/>
</dbReference>
<dbReference type="EMBL" id="GG663737">
    <property type="protein sequence ID" value="EEH58709.1"/>
    <property type="molecule type" value="Genomic_DNA"/>
</dbReference>
<protein>
    <submittedName>
        <fullName evidence="9">Predicted protein</fullName>
    </submittedName>
</protein>
<dbReference type="OMA" id="MPLWKYF"/>
<comment type="subunit">
    <text evidence="4">Homohexamer (dimer of homotrimers).</text>
</comment>
<dbReference type="Pfam" id="PF02789">
    <property type="entry name" value="Peptidase_M17_N"/>
    <property type="match status" value="1"/>
</dbReference>
<dbReference type="InterPro" id="IPR011356">
    <property type="entry name" value="Leucine_aapep/pepB"/>
</dbReference>
<evidence type="ECO:0000256" key="1">
    <source>
        <dbReference type="ARBA" id="ARBA00000135"/>
    </source>
</evidence>
<dbReference type="OrthoDB" id="412814at2759"/>
<reference evidence="9 10" key="1">
    <citation type="journal article" date="2009" name="Science">
        <title>Green evolution and dynamic adaptations revealed by genomes of the marine picoeukaryotes Micromonas.</title>
        <authorList>
            <person name="Worden A.Z."/>
            <person name="Lee J.H."/>
            <person name="Mock T."/>
            <person name="Rouze P."/>
            <person name="Simmons M.P."/>
            <person name="Aerts A.L."/>
            <person name="Allen A.E."/>
            <person name="Cuvelier M.L."/>
            <person name="Derelle E."/>
            <person name="Everett M.V."/>
            <person name="Foulon E."/>
            <person name="Grimwood J."/>
            <person name="Gundlach H."/>
            <person name="Henrissat B."/>
            <person name="Napoli C."/>
            <person name="McDonald S.M."/>
            <person name="Parker M.S."/>
            <person name="Rombauts S."/>
            <person name="Salamov A."/>
            <person name="Von Dassow P."/>
            <person name="Badger J.H."/>
            <person name="Coutinho P.M."/>
            <person name="Demir E."/>
            <person name="Dubchak I."/>
            <person name="Gentemann C."/>
            <person name="Eikrem W."/>
            <person name="Gready J.E."/>
            <person name="John U."/>
            <person name="Lanier W."/>
            <person name="Lindquist E.A."/>
            <person name="Lucas S."/>
            <person name="Mayer K.F."/>
            <person name="Moreau H."/>
            <person name="Not F."/>
            <person name="Otillar R."/>
            <person name="Panaud O."/>
            <person name="Pangilinan J."/>
            <person name="Paulsen I."/>
            <person name="Piegu B."/>
            <person name="Poliakov A."/>
            <person name="Robbens S."/>
            <person name="Schmutz J."/>
            <person name="Toulza E."/>
            <person name="Wyss T."/>
            <person name="Zelensky A."/>
            <person name="Zhou K."/>
            <person name="Armbrust E.V."/>
            <person name="Bhattacharya D."/>
            <person name="Goodenough U.W."/>
            <person name="Van de Peer Y."/>
            <person name="Grigoriev I.V."/>
        </authorList>
    </citation>
    <scope>NUCLEOTIDE SEQUENCE [LARGE SCALE GENOMIC DNA]</scope>
    <source>
        <strain evidence="9 10">CCMP1545</strain>
    </source>
</reference>
<name>C1MN89_MICPC</name>
<keyword evidence="7" id="KW-0378">Hydrolase</keyword>
<dbReference type="InterPro" id="IPR043472">
    <property type="entry name" value="Macro_dom-like"/>
</dbReference>
<dbReference type="KEGG" id="mpp:MICPUCDRAFT_32662"/>
<dbReference type="Pfam" id="PF00883">
    <property type="entry name" value="Peptidase_M17"/>
    <property type="match status" value="1"/>
</dbReference>
<dbReference type="PROSITE" id="PS00631">
    <property type="entry name" value="CYTOSOL_AP"/>
    <property type="match status" value="1"/>
</dbReference>
<dbReference type="InterPro" id="IPR008283">
    <property type="entry name" value="Peptidase_M17_N"/>
</dbReference>
<keyword evidence="5" id="KW-0031">Aminopeptidase</keyword>
<dbReference type="MEROPS" id="M17.A01"/>
<evidence type="ECO:0000256" key="7">
    <source>
        <dbReference type="ARBA" id="ARBA00022801"/>
    </source>
</evidence>
<dbReference type="eggNOG" id="KOG2597">
    <property type="taxonomic scope" value="Eukaryota"/>
</dbReference>
<evidence type="ECO:0000256" key="2">
    <source>
        <dbReference type="ARBA" id="ARBA00001585"/>
    </source>
</evidence>
<evidence type="ECO:0000256" key="6">
    <source>
        <dbReference type="ARBA" id="ARBA00022670"/>
    </source>
</evidence>
<comment type="catalytic activity">
    <reaction evidence="1">
        <text>Release of an N-terminal amino acid, Xaa-|-Yaa-, in which Xaa is preferably Leu, but may be other amino acids including Pro although not Arg or Lys, and Yaa may be Pro. Amino acid amides and methyl esters are also readily hydrolyzed, but rates on arylamides are exceedingly low.</text>
        <dbReference type="EC" id="3.4.11.1"/>
    </reaction>
</comment>
<evidence type="ECO:0000256" key="3">
    <source>
        <dbReference type="ARBA" id="ARBA00009528"/>
    </source>
</evidence>
<dbReference type="NCBIfam" id="NF002076">
    <property type="entry name" value="PRK00913.2-3"/>
    <property type="match status" value="1"/>
</dbReference>
<dbReference type="CDD" id="cd00433">
    <property type="entry name" value="Peptidase_M17"/>
    <property type="match status" value="1"/>
</dbReference>
<feature type="domain" description="Cytosol aminopeptidase" evidence="8">
    <location>
        <begin position="336"/>
        <end position="343"/>
    </location>
</feature>
<evidence type="ECO:0000256" key="5">
    <source>
        <dbReference type="ARBA" id="ARBA00022438"/>
    </source>
</evidence>
<organism evidence="10">
    <name type="scientific">Micromonas pusilla (strain CCMP1545)</name>
    <name type="common">Picoplanktonic green alga</name>
    <dbReference type="NCBI Taxonomy" id="564608"/>
    <lineage>
        <taxon>Eukaryota</taxon>
        <taxon>Viridiplantae</taxon>
        <taxon>Chlorophyta</taxon>
        <taxon>Mamiellophyceae</taxon>
        <taxon>Mamiellales</taxon>
        <taxon>Mamiellaceae</taxon>
        <taxon>Micromonas</taxon>
    </lineage>
</organism>
<dbReference type="InterPro" id="IPR023042">
    <property type="entry name" value="Peptidase_M17_leu_NH2_pept"/>
</dbReference>
<comment type="similarity">
    <text evidence="3">Belongs to the peptidase M17 family.</text>
</comment>
<evidence type="ECO:0000313" key="9">
    <source>
        <dbReference type="EMBL" id="EEH58709.1"/>
    </source>
</evidence>
<dbReference type="Gene3D" id="3.40.630.10">
    <property type="entry name" value="Zn peptidases"/>
    <property type="match status" value="1"/>
</dbReference>
<gene>
    <name evidence="9" type="ORF">MICPUCDRAFT_32662</name>
</gene>
<dbReference type="Gene3D" id="3.40.220.10">
    <property type="entry name" value="Leucine Aminopeptidase, subunit E, domain 1"/>
    <property type="match status" value="1"/>
</dbReference>
<dbReference type="PANTHER" id="PTHR11963:SF23">
    <property type="entry name" value="CYTOSOL AMINOPEPTIDASE"/>
    <property type="match status" value="1"/>
</dbReference>
<dbReference type="RefSeq" id="XP_003057064.1">
    <property type="nucleotide sequence ID" value="XM_003057018.1"/>
</dbReference>
<keyword evidence="6" id="KW-0645">Protease</keyword>
<dbReference type="SUPFAM" id="SSF52949">
    <property type="entry name" value="Macro domain-like"/>
    <property type="match status" value="1"/>
</dbReference>
<proteinExistence type="inferred from homology"/>
<evidence type="ECO:0000256" key="4">
    <source>
        <dbReference type="ARBA" id="ARBA00011867"/>
    </source>
</evidence>
<dbReference type="STRING" id="564608.C1MN89"/>
<dbReference type="Proteomes" id="UP000001876">
    <property type="component" value="Unassembled WGS sequence"/>
</dbReference>
<evidence type="ECO:0000313" key="10">
    <source>
        <dbReference type="Proteomes" id="UP000001876"/>
    </source>
</evidence>
<dbReference type="GO" id="GO:0070006">
    <property type="term" value="F:metalloaminopeptidase activity"/>
    <property type="evidence" value="ECO:0007669"/>
    <property type="project" value="InterPro"/>
</dbReference>
<dbReference type="GO" id="GO:0030145">
    <property type="term" value="F:manganese ion binding"/>
    <property type="evidence" value="ECO:0007669"/>
    <property type="project" value="InterPro"/>
</dbReference>
<dbReference type="InterPro" id="IPR000819">
    <property type="entry name" value="Peptidase_M17_C"/>
</dbReference>
<dbReference type="SUPFAM" id="SSF53187">
    <property type="entry name" value="Zn-dependent exopeptidases"/>
    <property type="match status" value="1"/>
</dbReference>
<accession>C1MN89</accession>
<dbReference type="GeneID" id="9682503"/>
<sequence length="486" mass="50012">MCEADAAALTASDDVFESYGKGLAAIVHDVATAEEFKGKAGSSAFARVPAAMGLPFKLVGVVGVGKAGEIGADAWTALGAAAAAAANKAKCESLVVAKYWMGDAPEEFETKARAIAVGAYLGAFDDQRFKSEKQAKTLRLISVATPAGADVSGALTRAKATAAGVALTKQLVAAPPNVVTPTALADVARAIAAEFKDTMSVKILEKKDCEKLGMGSFLGVSEASDEPPKFIHLTYTPKGKKAKDLTNVAVVGKGLTFDSGGYNIKAGAGSMIEMMKFDMGGAGATLGAARVVAETAPPDVAAHFIVASCENMIGSRGLRPGDILTASNGKTIEVNNTDAEGRLTLADALVYAEKTAGATKIVDVATLTGAIIVGLGPEVAGVFTPDDGMASEIDAAARDAGEAFWRMPMRESYWEQMKSEIADMKNTGTRGGGSITAALFLRRFVESEDAKWAHLDIAGPVWDDKKGGATGFGAATLASWISNAAK</sequence>
<dbReference type="PANTHER" id="PTHR11963">
    <property type="entry name" value="LEUCINE AMINOPEPTIDASE-RELATED"/>
    <property type="match status" value="1"/>
</dbReference>
<keyword evidence="10" id="KW-1185">Reference proteome</keyword>